<comment type="function">
    <text evidence="2">Poorly processive, error-prone DNA polymerase involved in untargeted mutagenesis. Copies undamaged DNA at stalled replication forks, which arise in vivo from mismatched or misaligned primer ends. These misaligned primers can be extended by PolIV. Exhibits no 3'-5' exonuclease (proofreading) activity. May be involved in translesional synthesis.</text>
</comment>
<keyword evidence="2" id="KW-0227">DNA damage</keyword>
<dbReference type="EMBL" id="JAWDKC010000006">
    <property type="protein sequence ID" value="MDV0444647.1"/>
    <property type="molecule type" value="Genomic_DNA"/>
</dbReference>
<keyword evidence="2" id="KW-0479">Metal-binding</keyword>
<dbReference type="SUPFAM" id="SSF100879">
    <property type="entry name" value="Lesion bypass DNA polymerase (Y-family), little finger domain"/>
    <property type="match status" value="1"/>
</dbReference>
<keyword evidence="5" id="KW-1185">Reference proteome</keyword>
<dbReference type="InterPro" id="IPR050116">
    <property type="entry name" value="DNA_polymerase-Y"/>
</dbReference>
<dbReference type="EC" id="2.7.7.7" evidence="2"/>
<keyword evidence="2 4" id="KW-0808">Transferase</keyword>
<comment type="cofactor">
    <cofactor evidence="2">
        <name>Mg(2+)</name>
        <dbReference type="ChEBI" id="CHEBI:18420"/>
    </cofactor>
    <text evidence="2">Binds 2 magnesium ions per subunit.</text>
</comment>
<feature type="binding site" evidence="2">
    <location>
        <position position="11"/>
    </location>
    <ligand>
        <name>Mg(2+)</name>
        <dbReference type="ChEBI" id="CHEBI:18420"/>
    </ligand>
</feature>
<comment type="catalytic activity">
    <reaction evidence="2">
        <text>DNA(n) + a 2'-deoxyribonucleoside 5'-triphosphate = DNA(n+1) + diphosphate</text>
        <dbReference type="Rhea" id="RHEA:22508"/>
        <dbReference type="Rhea" id="RHEA-COMP:17339"/>
        <dbReference type="Rhea" id="RHEA-COMP:17340"/>
        <dbReference type="ChEBI" id="CHEBI:33019"/>
        <dbReference type="ChEBI" id="CHEBI:61560"/>
        <dbReference type="ChEBI" id="CHEBI:173112"/>
        <dbReference type="EC" id="2.7.7.7"/>
    </reaction>
</comment>
<feature type="binding site" evidence="2">
    <location>
        <position position="112"/>
    </location>
    <ligand>
        <name>Mg(2+)</name>
        <dbReference type="ChEBI" id="CHEBI:18420"/>
    </ligand>
</feature>
<comment type="caution">
    <text evidence="4">The sequence shown here is derived from an EMBL/GenBank/DDBJ whole genome shotgun (WGS) entry which is preliminary data.</text>
</comment>
<name>A0ABU3VML9_9EURY</name>
<comment type="subcellular location">
    <subcellularLocation>
        <location evidence="2">Cytoplasm</location>
    </subcellularLocation>
</comment>
<dbReference type="InterPro" id="IPR036775">
    <property type="entry name" value="DNA_pol_Y-fam_lit_finger_sf"/>
</dbReference>
<protein>
    <recommendedName>
        <fullName evidence="2">DNA polymerase IV</fullName>
        <shortName evidence="2">Pol IV</shortName>
        <ecNumber evidence="2">2.7.7.7</ecNumber>
    </recommendedName>
</protein>
<dbReference type="NCBIfam" id="NF002677">
    <property type="entry name" value="PRK02406.1"/>
    <property type="match status" value="1"/>
</dbReference>
<keyword evidence="2" id="KW-0239">DNA-directed DNA polymerase</keyword>
<dbReference type="InterPro" id="IPR001126">
    <property type="entry name" value="UmuC"/>
</dbReference>
<dbReference type="PROSITE" id="PS50173">
    <property type="entry name" value="UMUC"/>
    <property type="match status" value="1"/>
</dbReference>
<keyword evidence="2" id="KW-0235">DNA replication</keyword>
<evidence type="ECO:0000313" key="5">
    <source>
        <dbReference type="Proteomes" id="UP001272052"/>
    </source>
</evidence>
<accession>A0ABU3VML9</accession>
<keyword evidence="2" id="KW-0234">DNA repair</keyword>
<feature type="active site" evidence="2">
    <location>
        <position position="113"/>
    </location>
</feature>
<dbReference type="Gene3D" id="3.30.70.270">
    <property type="match status" value="1"/>
</dbReference>
<comment type="similarity">
    <text evidence="1 2">Belongs to the DNA polymerase type-Y family.</text>
</comment>
<dbReference type="Gene3D" id="3.30.1490.100">
    <property type="entry name" value="DNA polymerase, Y-family, little finger domain"/>
    <property type="match status" value="1"/>
</dbReference>
<dbReference type="InterPro" id="IPR043128">
    <property type="entry name" value="Rev_trsase/Diguanyl_cyclase"/>
</dbReference>
<dbReference type="PANTHER" id="PTHR11076:SF33">
    <property type="entry name" value="DNA POLYMERASE KAPPA"/>
    <property type="match status" value="1"/>
</dbReference>
<comment type="subunit">
    <text evidence="2">Monomer.</text>
</comment>
<dbReference type="InterPro" id="IPR043502">
    <property type="entry name" value="DNA/RNA_pol_sf"/>
</dbReference>
<dbReference type="InterPro" id="IPR022880">
    <property type="entry name" value="DNApol_IV"/>
</dbReference>
<dbReference type="InterPro" id="IPR017961">
    <property type="entry name" value="DNA_pol_Y-fam_little_finger"/>
</dbReference>
<evidence type="ECO:0000313" key="4">
    <source>
        <dbReference type="EMBL" id="MDV0444647.1"/>
    </source>
</evidence>
<dbReference type="HAMAP" id="MF_01113">
    <property type="entry name" value="DNApol_IV"/>
    <property type="match status" value="1"/>
</dbReference>
<keyword evidence="2" id="KW-0515">Mutator protein</keyword>
<dbReference type="Pfam" id="PF11798">
    <property type="entry name" value="IMS_HHH"/>
    <property type="match status" value="1"/>
</dbReference>
<feature type="site" description="Substrate discrimination" evidence="2">
    <location>
        <position position="16"/>
    </location>
</feature>
<feature type="domain" description="UmuC" evidence="3">
    <location>
        <begin position="7"/>
        <end position="194"/>
    </location>
</feature>
<dbReference type="GO" id="GO:0003887">
    <property type="term" value="F:DNA-directed DNA polymerase activity"/>
    <property type="evidence" value="ECO:0007669"/>
    <property type="project" value="UniProtKB-EC"/>
</dbReference>
<proteinExistence type="inferred from homology"/>
<sequence length="366" mass="40607">MAADKIIMHIDMDSFFASVEIRDKPELKEKPVVVCSKTFHLHMDTSKGVISAASYPARKFGLHSAMPLSEAVKLCPDVICLPMNNTLYRQVSDNVIKIIQKHVKTVQKVSIDEAYVLFKDNVISYEDAADCALKIKEEIKATERITCSVGIAPTKSAAKIASGFQKPDGITVVRPNEIKDFLAPLPVTKIPGVGKKTAETFDLLGIQTVGDLAKADKRRIYEKLGKHGMNFQDVANGLDTTQVMETADAKSISRFHSLSPYTNDPAAVKLGSESVCEEVHSILMQKKMYFKTISIGLRYSDFTTATKSRSHTVHTADIFFLKRHAQDMIDELMANTDSKKKVRQINIGVSNLKKTDAGQMQLTDFF</sequence>
<keyword evidence="2" id="KW-0238">DNA-binding</keyword>
<dbReference type="Proteomes" id="UP001272052">
    <property type="component" value="Unassembled WGS sequence"/>
</dbReference>
<dbReference type="PANTHER" id="PTHR11076">
    <property type="entry name" value="DNA REPAIR POLYMERASE UMUC / TRANSFERASE FAMILY MEMBER"/>
    <property type="match status" value="1"/>
</dbReference>
<organism evidence="4 5">
    <name type="scientific">Methanimicrococcus hacksteinii</name>
    <dbReference type="NCBI Taxonomy" id="3028293"/>
    <lineage>
        <taxon>Archaea</taxon>
        <taxon>Methanobacteriati</taxon>
        <taxon>Methanobacteriota</taxon>
        <taxon>Stenosarchaea group</taxon>
        <taxon>Methanomicrobia</taxon>
        <taxon>Methanosarcinales</taxon>
        <taxon>Methanosarcinaceae</taxon>
        <taxon>Methanimicrococcus</taxon>
    </lineage>
</organism>
<keyword evidence="2 4" id="KW-0548">Nucleotidyltransferase</keyword>
<dbReference type="Gene3D" id="1.10.150.20">
    <property type="entry name" value="5' to 3' exonuclease, C-terminal subdomain"/>
    <property type="match status" value="1"/>
</dbReference>
<dbReference type="RefSeq" id="WP_318785043.1">
    <property type="nucleotide sequence ID" value="NZ_JAWDKC010000006.1"/>
</dbReference>
<dbReference type="Pfam" id="PF11799">
    <property type="entry name" value="IMS_C"/>
    <property type="match status" value="1"/>
</dbReference>
<dbReference type="Pfam" id="PF00817">
    <property type="entry name" value="IMS"/>
    <property type="match status" value="1"/>
</dbReference>
<evidence type="ECO:0000256" key="1">
    <source>
        <dbReference type="ARBA" id="ARBA00010945"/>
    </source>
</evidence>
<gene>
    <name evidence="4" type="primary">dinB</name>
    <name evidence="2" type="synonym">dbh</name>
    <name evidence="4" type="ORF">MmiAt1_01790</name>
</gene>
<evidence type="ECO:0000256" key="2">
    <source>
        <dbReference type="HAMAP-Rule" id="MF_01113"/>
    </source>
</evidence>
<dbReference type="SUPFAM" id="SSF56672">
    <property type="entry name" value="DNA/RNA polymerases"/>
    <property type="match status" value="1"/>
</dbReference>
<keyword evidence="2" id="KW-0963">Cytoplasm</keyword>
<reference evidence="4 5" key="1">
    <citation type="submission" date="2023-06" db="EMBL/GenBank/DDBJ databases">
        <title>Genome sequence of Methanimicrococcus sp. At1.</title>
        <authorList>
            <person name="Protasov E."/>
            <person name="Platt K."/>
            <person name="Poehlein A."/>
            <person name="Daniel R."/>
            <person name="Brune A."/>
        </authorList>
    </citation>
    <scope>NUCLEOTIDE SEQUENCE [LARGE SCALE GENOMIC DNA]</scope>
    <source>
        <strain evidence="4 5">At1</strain>
    </source>
</reference>
<keyword evidence="2" id="KW-0460">Magnesium</keyword>
<dbReference type="InterPro" id="IPR024728">
    <property type="entry name" value="PolY_HhH_motif"/>
</dbReference>
<dbReference type="Gene3D" id="3.40.1170.60">
    <property type="match status" value="1"/>
</dbReference>
<evidence type="ECO:0000259" key="3">
    <source>
        <dbReference type="PROSITE" id="PS50173"/>
    </source>
</evidence>
<dbReference type="CDD" id="cd03586">
    <property type="entry name" value="PolY_Pol_IV_kappa"/>
    <property type="match status" value="1"/>
</dbReference>